<evidence type="ECO:0000313" key="1">
    <source>
        <dbReference type="EMBL" id="SNY53629.1"/>
    </source>
</evidence>
<name>A0A285IZZ9_9ACTN</name>
<accession>A0A285IZZ9</accession>
<dbReference type="Pfam" id="PF10604">
    <property type="entry name" value="Polyketide_cyc2"/>
    <property type="match status" value="1"/>
</dbReference>
<proteinExistence type="predicted"/>
<dbReference type="OrthoDB" id="4823586at2"/>
<gene>
    <name evidence="1" type="ORF">SAMN05421748_114100</name>
</gene>
<dbReference type="Proteomes" id="UP000219612">
    <property type="component" value="Unassembled WGS sequence"/>
</dbReference>
<dbReference type="RefSeq" id="WP_097323187.1">
    <property type="nucleotide sequence ID" value="NZ_OBDY01000014.1"/>
</dbReference>
<reference evidence="1 2" key="1">
    <citation type="submission" date="2017-09" db="EMBL/GenBank/DDBJ databases">
        <authorList>
            <person name="Ehlers B."/>
            <person name="Leendertz F.H."/>
        </authorList>
    </citation>
    <scope>NUCLEOTIDE SEQUENCE [LARGE SCALE GENOMIC DNA]</scope>
    <source>
        <strain evidence="1 2">CGMCC 4.6857</strain>
    </source>
</reference>
<keyword evidence="2" id="KW-1185">Reference proteome</keyword>
<dbReference type="AlphaFoldDB" id="A0A285IZZ9"/>
<dbReference type="InterPro" id="IPR023393">
    <property type="entry name" value="START-like_dom_sf"/>
</dbReference>
<dbReference type="Gene3D" id="3.30.530.20">
    <property type="match status" value="1"/>
</dbReference>
<protein>
    <submittedName>
        <fullName evidence="1">Polyketide cyclase / dehydrase and lipid transport</fullName>
    </submittedName>
</protein>
<dbReference type="SUPFAM" id="SSF55961">
    <property type="entry name" value="Bet v1-like"/>
    <property type="match status" value="1"/>
</dbReference>
<sequence length="165" mass="17682">MAEFTVVQEVNAPATVVWAALVDWPRHGDWAPLTAVRTLPGPSEGTGATFVARSGVGPLAFDDPMTVVGWQPPSGDGEHDRLGRCEVRKSGRVVHGRAWFSVTPLPGRRCRVVWYEDVTVSPRKITRFAGPVLSLAGRLGFAATLRALARDVEQAVTGRPSGSPS</sequence>
<organism evidence="1 2">
    <name type="scientific">Paractinoplanes atraurantiacus</name>
    <dbReference type="NCBI Taxonomy" id="1036182"/>
    <lineage>
        <taxon>Bacteria</taxon>
        <taxon>Bacillati</taxon>
        <taxon>Actinomycetota</taxon>
        <taxon>Actinomycetes</taxon>
        <taxon>Micromonosporales</taxon>
        <taxon>Micromonosporaceae</taxon>
        <taxon>Paractinoplanes</taxon>
    </lineage>
</organism>
<dbReference type="InterPro" id="IPR019587">
    <property type="entry name" value="Polyketide_cyclase/dehydratase"/>
</dbReference>
<dbReference type="EMBL" id="OBDY01000014">
    <property type="protein sequence ID" value="SNY53629.1"/>
    <property type="molecule type" value="Genomic_DNA"/>
</dbReference>
<evidence type="ECO:0000313" key="2">
    <source>
        <dbReference type="Proteomes" id="UP000219612"/>
    </source>
</evidence>